<gene>
    <name evidence="15" type="ORF">NSCI0253_LOCUS10747</name>
</gene>
<keyword evidence="7 10" id="KW-0333">Golgi apparatus</keyword>
<evidence type="ECO:0000256" key="3">
    <source>
        <dbReference type="ARBA" id="ARBA00022490"/>
    </source>
</evidence>
<dbReference type="GO" id="GO:0000139">
    <property type="term" value="C:Golgi membrane"/>
    <property type="evidence" value="ECO:0007669"/>
    <property type="project" value="UniProtKB-SubCell"/>
</dbReference>
<feature type="region of interest" description="Disordered" evidence="11">
    <location>
        <begin position="496"/>
        <end position="516"/>
    </location>
</feature>
<feature type="compositionally biased region" description="Basic and acidic residues" evidence="11">
    <location>
        <begin position="539"/>
        <end position="557"/>
    </location>
</feature>
<evidence type="ECO:0000256" key="10">
    <source>
        <dbReference type="PIRNR" id="PIRNR005727"/>
    </source>
</evidence>
<feature type="compositionally biased region" description="Basic and acidic residues" evidence="11">
    <location>
        <begin position="496"/>
        <end position="515"/>
    </location>
</feature>
<dbReference type="PANTHER" id="PTHR10635">
    <property type="entry name" value="COATOMER SUBUNIT BETA"/>
    <property type="match status" value="1"/>
</dbReference>
<feature type="domain" description="Coatomer beta subunit C-terminal" evidence="13">
    <location>
        <begin position="691"/>
        <end position="832"/>
    </location>
</feature>
<dbReference type="InterPro" id="IPR011710">
    <property type="entry name" value="Coatomer_bsu_C"/>
</dbReference>
<evidence type="ECO:0000256" key="5">
    <source>
        <dbReference type="ARBA" id="ARBA00022892"/>
    </source>
</evidence>
<comment type="subunit">
    <text evidence="10">Oligomeric complex that consists of at least the alpha, beta, beta', gamma, delta, epsilon and zeta subunits.</text>
</comment>
<keyword evidence="6 10" id="KW-0653">Protein transport</keyword>
<dbReference type="GO" id="GO:0006888">
    <property type="term" value="P:endoplasmic reticulum to Golgi vesicle-mediated transport"/>
    <property type="evidence" value="ECO:0007669"/>
    <property type="project" value="TreeGrafter"/>
</dbReference>
<dbReference type="PANTHER" id="PTHR10635:SF0">
    <property type="entry name" value="COATOMER SUBUNIT BETA"/>
    <property type="match status" value="1"/>
</dbReference>
<accession>A0A7S1F172</accession>
<evidence type="ECO:0000256" key="2">
    <source>
        <dbReference type="ARBA" id="ARBA00022448"/>
    </source>
</evidence>
<evidence type="ECO:0000259" key="13">
    <source>
        <dbReference type="Pfam" id="PF07718"/>
    </source>
</evidence>
<evidence type="ECO:0000256" key="6">
    <source>
        <dbReference type="ARBA" id="ARBA00022927"/>
    </source>
</evidence>
<dbReference type="InterPro" id="IPR002553">
    <property type="entry name" value="Clathrin/coatomer_adapt-like_N"/>
</dbReference>
<evidence type="ECO:0000256" key="7">
    <source>
        <dbReference type="ARBA" id="ARBA00023034"/>
    </source>
</evidence>
<dbReference type="Pfam" id="PF01602">
    <property type="entry name" value="Adaptin_N"/>
    <property type="match status" value="1"/>
</dbReference>
<evidence type="ECO:0000256" key="9">
    <source>
        <dbReference type="ARBA" id="ARBA00023329"/>
    </source>
</evidence>
<dbReference type="GO" id="GO:0006891">
    <property type="term" value="P:intra-Golgi vesicle-mediated transport"/>
    <property type="evidence" value="ECO:0007669"/>
    <property type="project" value="TreeGrafter"/>
</dbReference>
<dbReference type="GO" id="GO:0030126">
    <property type="term" value="C:COPI vesicle coat"/>
    <property type="evidence" value="ECO:0007669"/>
    <property type="project" value="InterPro"/>
</dbReference>
<organism evidence="15">
    <name type="scientific">Noctiluca scintillans</name>
    <name type="common">Sea sparkle</name>
    <name type="synonym">Red tide dinoflagellate</name>
    <dbReference type="NCBI Taxonomy" id="2966"/>
    <lineage>
        <taxon>Eukaryota</taxon>
        <taxon>Sar</taxon>
        <taxon>Alveolata</taxon>
        <taxon>Dinophyceae</taxon>
        <taxon>Noctilucales</taxon>
        <taxon>Noctilucaceae</taxon>
        <taxon>Noctiluca</taxon>
    </lineage>
</organism>
<dbReference type="InterPro" id="IPR016024">
    <property type="entry name" value="ARM-type_fold"/>
</dbReference>
<keyword evidence="3 10" id="KW-0963">Cytoplasm</keyword>
<protein>
    <recommendedName>
        <fullName evidence="10">Coatomer subunit beta</fullName>
    </recommendedName>
    <alternativeName>
        <fullName evidence="10">Beta-coat protein</fullName>
    </alternativeName>
</protein>
<evidence type="ECO:0000259" key="14">
    <source>
        <dbReference type="Pfam" id="PF14806"/>
    </source>
</evidence>
<dbReference type="InterPro" id="IPR029446">
    <property type="entry name" value="COPB1_appendage_platform_dom"/>
</dbReference>
<keyword evidence="4" id="KW-0677">Repeat</keyword>
<dbReference type="AlphaFoldDB" id="A0A7S1F172"/>
<dbReference type="EMBL" id="HBFQ01015536">
    <property type="protein sequence ID" value="CAD8836399.1"/>
    <property type="molecule type" value="Transcribed_RNA"/>
</dbReference>
<evidence type="ECO:0000256" key="1">
    <source>
        <dbReference type="ARBA" id="ARBA00004255"/>
    </source>
</evidence>
<dbReference type="Pfam" id="PF14806">
    <property type="entry name" value="Coatomer_b_Cpla"/>
    <property type="match status" value="1"/>
</dbReference>
<dbReference type="Gene3D" id="1.25.10.10">
    <property type="entry name" value="Leucine-rich Repeat Variant"/>
    <property type="match status" value="1"/>
</dbReference>
<dbReference type="Pfam" id="PF07718">
    <property type="entry name" value="Coatamer_beta_C"/>
    <property type="match status" value="1"/>
</dbReference>
<evidence type="ECO:0000313" key="15">
    <source>
        <dbReference type="EMBL" id="CAD8836399.1"/>
    </source>
</evidence>
<evidence type="ECO:0000256" key="11">
    <source>
        <dbReference type="SAM" id="MobiDB-lite"/>
    </source>
</evidence>
<dbReference type="GO" id="GO:0006886">
    <property type="term" value="P:intracellular protein transport"/>
    <property type="evidence" value="ECO:0007669"/>
    <property type="project" value="InterPro"/>
</dbReference>
<sequence>MSAETEKQCTVLIYSDKGVPPPSEEIQKRLENKKESVKAEALEELCLLMINGESYPKLLMTIIRFVVTCNDHRVKKLLMIYWEIVDKCKENGELKEEMILVCNALRNDLMHSNEYVRGSTLRLLCKMKYYRIFEPLKEAVLRNLSHRHSYVRRNAVMCVFSIIRSFGSEVMPEAAEDIEQLLLVEGDLSTKRNAFLMLLNCDPERAIRYVLSMQDQVTTMGDIFQLAILEHVRKVCRTSPAHKGRLLKIVFNLASAGSTAVTYDCASSLISLSSSPIAIHQATAGYVQLLTEQSDNNVKLIVLDRLKEVQKHHSHVIESMVMDIFRALNCPSFEVRKKVMDICLGSLVTQRNVASVVALLKKEVIKTLGFDAESTEGNLEYRRLLIRALHSCTKGYAEQAQSVMFMVMDFLTESDQTTATEVIMFLRELVANHPDLRGPILQQLSDTISEVHQSRVLRGCLWLFGEFCESKELVESVVVALLNALKPLPLLAEEATAKKEKEPSEKKEVEKKEPVPSKVTTKTVVLADGTYGTQTMYESKPEDAEPDTSEGKQDQKKSPMRNLLVGGDFLLSAMLGVSLTKLSLKCPDLSAETKNEVLFAVVNLFKISKQQASLGDKSDSSVRLTQCVRALLSASKNNMTDAHVAAAELIKTDWSSKRGRDQLAKVLEIASLNSEWNKDVSEEVDDKTIAPDECIVFRQLRERKGLQGGIGDTFDDDDFKVARGMMAGAGDGAIFTERLSKVQQMTGLADPVYVEAFLQVHSFDLVLELLMINRTNDTLQNVVVELSTQGDLKIVDRPAGLTLSPGQQTMVHASIKVGSTETGIIFGYVSYEKKSATDKEGIVLNELHVDILDYIERAWIGELAFRTMWSEFEWENKININTSIGEVGSFLEHIMKNTNMSIVGRSFKKADATNGGPDKGKLSTEEIREMLQEASGIQTLIDSSCFVAVNLYAKSIFGEDALTNISIEKLPDGKLTGSIRIRSRTQGIALSLGDRITIVQRGSNP</sequence>
<proteinExistence type="predicted"/>
<comment type="subcellular location">
    <subcellularLocation>
        <location evidence="10">Cytoplasm</location>
    </subcellularLocation>
    <subcellularLocation>
        <location evidence="1 10">Golgi apparatus membrane</location>
        <topology evidence="1 10">Peripheral membrane protein</topology>
        <orientation evidence="1 10">Cytoplasmic side</orientation>
    </subcellularLocation>
    <subcellularLocation>
        <location evidence="10">Cytoplasmic vesicle</location>
        <location evidence="10">COPI-coated vesicle membrane</location>
        <topology evidence="10">Peripheral membrane protein</topology>
        <orientation evidence="10">Cytoplasmic side</orientation>
    </subcellularLocation>
</comment>
<feature type="region of interest" description="Disordered" evidence="11">
    <location>
        <begin position="536"/>
        <end position="558"/>
    </location>
</feature>
<evidence type="ECO:0000256" key="4">
    <source>
        <dbReference type="ARBA" id="ARBA00022737"/>
    </source>
</evidence>
<evidence type="ECO:0000259" key="12">
    <source>
        <dbReference type="Pfam" id="PF01602"/>
    </source>
</evidence>
<dbReference type="SUPFAM" id="SSF48371">
    <property type="entry name" value="ARM repeat"/>
    <property type="match status" value="1"/>
</dbReference>
<reference evidence="15" key="1">
    <citation type="submission" date="2021-01" db="EMBL/GenBank/DDBJ databases">
        <authorList>
            <person name="Corre E."/>
            <person name="Pelletier E."/>
            <person name="Niang G."/>
            <person name="Scheremetjew M."/>
            <person name="Finn R."/>
            <person name="Kale V."/>
            <person name="Holt S."/>
            <person name="Cochrane G."/>
            <person name="Meng A."/>
            <person name="Brown T."/>
            <person name="Cohen L."/>
        </authorList>
    </citation>
    <scope>NUCLEOTIDE SEQUENCE</scope>
</reference>
<keyword evidence="2 10" id="KW-0813">Transport</keyword>
<dbReference type="InterPro" id="IPR011989">
    <property type="entry name" value="ARM-like"/>
</dbReference>
<keyword evidence="5 10" id="KW-0931">ER-Golgi transport</keyword>
<dbReference type="InterPro" id="IPR016460">
    <property type="entry name" value="COPB1"/>
</dbReference>
<keyword evidence="8 10" id="KW-0472">Membrane</keyword>
<dbReference type="GO" id="GO:0005198">
    <property type="term" value="F:structural molecule activity"/>
    <property type="evidence" value="ECO:0007669"/>
    <property type="project" value="InterPro"/>
</dbReference>
<dbReference type="PIRSF" id="PIRSF005727">
    <property type="entry name" value="Coatomer_beta_subunit"/>
    <property type="match status" value="1"/>
</dbReference>
<feature type="domain" description="Clathrin/coatomer adaptor adaptin-like N-terminal" evidence="12">
    <location>
        <begin position="25"/>
        <end position="483"/>
    </location>
</feature>
<feature type="domain" description="Coatomer beta subunit appendage platform" evidence="14">
    <location>
        <begin position="838"/>
        <end position="996"/>
    </location>
</feature>
<name>A0A7S1F172_NOCSC</name>
<comment type="function">
    <text evidence="10">The coatomer is a cytosolic protein complex that binds to dilysine motifs and reversibly associates with Golgi non-clathrin-coated vesicles, which further mediate biosynthetic protein transport from the ER, via the Golgi up to the trans Golgi network. Coatomer complex is required for budding from Golgi membranes, and is essential for the retrograde Golgi-to-ER transport of dilysine-tagged proteins.</text>
</comment>
<evidence type="ECO:0000256" key="8">
    <source>
        <dbReference type="ARBA" id="ARBA00023136"/>
    </source>
</evidence>
<keyword evidence="9 10" id="KW-0968">Cytoplasmic vesicle</keyword>